<comment type="caution">
    <text evidence="3">The sequence shown here is derived from an EMBL/GenBank/DDBJ whole genome shotgun (WGS) entry which is preliminary data.</text>
</comment>
<evidence type="ECO:0000313" key="4">
    <source>
        <dbReference type="Proteomes" id="UP001642520"/>
    </source>
</evidence>
<dbReference type="Proteomes" id="UP001642520">
    <property type="component" value="Unassembled WGS sequence"/>
</dbReference>
<dbReference type="PANTHER" id="PTHR13206:SF0">
    <property type="entry name" value="E3 UBIQUITIN-PROTEIN LIGASE FANCL"/>
    <property type="match status" value="1"/>
</dbReference>
<evidence type="ECO:0000259" key="1">
    <source>
        <dbReference type="Pfam" id="PF11793"/>
    </source>
</evidence>
<dbReference type="Gene3D" id="3.10.110.20">
    <property type="entry name" value="RWD domain-like"/>
    <property type="match status" value="1"/>
</dbReference>
<gene>
    <name evidence="3" type="ORF">XYLVIOL_LOCUS10708</name>
</gene>
<dbReference type="InterPro" id="IPR026848">
    <property type="entry name" value="Fancl"/>
</dbReference>
<feature type="domain" description="FANCL C-terminal" evidence="1">
    <location>
        <begin position="344"/>
        <end position="406"/>
    </location>
</feature>
<dbReference type="PANTHER" id="PTHR13206">
    <property type="entry name" value="UBIQUITIN LIGASE PROTEIN PHF9 FANCONI ANEMIA GROUP L PROTEIN"/>
    <property type="match status" value="1"/>
</dbReference>
<evidence type="ECO:0000259" key="2">
    <source>
        <dbReference type="Pfam" id="PF18891"/>
    </source>
</evidence>
<proteinExistence type="predicted"/>
<protein>
    <recommendedName>
        <fullName evidence="5">E3 ubiquitin-protein ligase FANCL</fullName>
    </recommendedName>
</protein>
<dbReference type="InterPro" id="IPR043003">
    <property type="entry name" value="FANCL_d3_sf"/>
</dbReference>
<name>A0ABP1PF01_XYLVO</name>
<accession>A0ABP1PF01</accession>
<dbReference type="Pfam" id="PF18891">
    <property type="entry name" value="FANCL_d3"/>
    <property type="match status" value="1"/>
</dbReference>
<evidence type="ECO:0000313" key="3">
    <source>
        <dbReference type="EMBL" id="CAL7951807.1"/>
    </source>
</evidence>
<organism evidence="3 4">
    <name type="scientific">Xylocopa violacea</name>
    <name type="common">Violet carpenter bee</name>
    <name type="synonym">Apis violacea</name>
    <dbReference type="NCBI Taxonomy" id="135666"/>
    <lineage>
        <taxon>Eukaryota</taxon>
        <taxon>Metazoa</taxon>
        <taxon>Ecdysozoa</taxon>
        <taxon>Arthropoda</taxon>
        <taxon>Hexapoda</taxon>
        <taxon>Insecta</taxon>
        <taxon>Pterygota</taxon>
        <taxon>Neoptera</taxon>
        <taxon>Endopterygota</taxon>
        <taxon>Hymenoptera</taxon>
        <taxon>Apocrita</taxon>
        <taxon>Aculeata</taxon>
        <taxon>Apoidea</taxon>
        <taxon>Anthophila</taxon>
        <taxon>Apidae</taxon>
        <taxon>Xylocopa</taxon>
        <taxon>Xylocopa</taxon>
    </lineage>
</organism>
<dbReference type="InterPro" id="IPR026850">
    <property type="entry name" value="FANCL_C"/>
</dbReference>
<reference evidence="3 4" key="1">
    <citation type="submission" date="2024-08" db="EMBL/GenBank/DDBJ databases">
        <authorList>
            <person name="Will J Nash"/>
            <person name="Angela Man"/>
            <person name="Seanna McTaggart"/>
            <person name="Kendall Baker"/>
            <person name="Tom Barker"/>
            <person name="Leah Catchpole"/>
            <person name="Alex Durrant"/>
            <person name="Karim Gharbi"/>
            <person name="Naomi Irish"/>
            <person name="Gemy Kaithakottil"/>
            <person name="Debby Ku"/>
            <person name="Aaliyah Providence"/>
            <person name="Felix Shaw"/>
            <person name="David Swarbreck"/>
            <person name="Chris Watkins"/>
            <person name="Ann M. McCartney"/>
            <person name="Giulio Formenti"/>
            <person name="Alice Mouton"/>
            <person name="Noel Vella"/>
            <person name="Bjorn M von Reumont"/>
            <person name="Adriana Vella"/>
            <person name="Wilfried Haerty"/>
        </authorList>
    </citation>
    <scope>NUCLEOTIDE SEQUENCE [LARGE SCALE GENOMIC DNA]</scope>
</reference>
<dbReference type="Pfam" id="PF11793">
    <property type="entry name" value="FANCL_C"/>
    <property type="match status" value="1"/>
</dbReference>
<dbReference type="InterPro" id="IPR013083">
    <property type="entry name" value="Znf_RING/FYVE/PHD"/>
</dbReference>
<dbReference type="EMBL" id="CAXAJV020001301">
    <property type="protein sequence ID" value="CAL7951807.1"/>
    <property type="molecule type" value="Genomic_DNA"/>
</dbReference>
<dbReference type="InterPro" id="IPR044037">
    <property type="entry name" value="FANCL_d3"/>
</dbReference>
<dbReference type="CDD" id="cd23832">
    <property type="entry name" value="DRWD-C_FANCL"/>
    <property type="match status" value="1"/>
</dbReference>
<evidence type="ECO:0008006" key="5">
    <source>
        <dbReference type="Google" id="ProtNLM"/>
    </source>
</evidence>
<feature type="domain" description="FANCL UBC-like" evidence="2">
    <location>
        <begin position="232"/>
        <end position="327"/>
    </location>
</feature>
<dbReference type="Gene3D" id="3.30.40.10">
    <property type="entry name" value="Zinc/RING finger domain, C3HC4 (zinc finger)"/>
    <property type="match status" value="1"/>
</dbReference>
<sequence length="410" mass="47638">MKTTLHFIYDNVTLLIEIINLFRMVDNDDYKSIIEKYPEMILISQNPATWQGFLKVSSNSGRNIRIRLQLIIHNYPSFYGVEINFGKEIAFVRDQKFSEKLKDLTCNKTKVSTFLRQLQSLIRNFINNGHIIESNGYEPVNNDIVQILNELKDVLEIPSEVQILSNNSLSIIKLSYKNMAVQLQRTKHGKWMVIYSDLPEIPNFGPFEKNISTLMIARTKLKLQVEMLEEAWSNLKQIDENCWVVDPLNPKPCHLYRQIYLTASLSMFIKIDVLRAMDLPEIKFMGSDVEIESKRELVSKNLHNWNSEYNIIDNLTMLLNINSFPKKEVKKQSQDCCAVVADEECCICFSLELNNETLPDKICSNKQCRKHFHTSCLLQWLQRTAGNHIVFDYIHGPCPNCQEDISCCIK</sequence>
<keyword evidence="4" id="KW-1185">Reference proteome</keyword>
<dbReference type="SMART" id="SM01197">
    <property type="entry name" value="FANCL_C"/>
    <property type="match status" value="1"/>
</dbReference>